<proteinExistence type="predicted"/>
<accession>R9ARC7</accession>
<sequence>MELSNKLSNLRKDIDSVENEIKDNVISNQNELFKYSESYSNINNYNISGTSQQLYDKISQLKSKISADYDELSNDIVDLTNVESALNLLRQVFKFRTLSSLLDRRLQNSVINDQDIAQIVLTVEELDKMLLNPDLNKLKIQITQNQAQLITYCFLTKVS</sequence>
<dbReference type="Pfam" id="PF10392">
    <property type="entry name" value="COG5_N"/>
    <property type="match status" value="1"/>
</dbReference>
<dbReference type="EMBL" id="KE007224">
    <property type="protein sequence ID" value="EOR04774.1"/>
    <property type="molecule type" value="Genomic_DNA"/>
</dbReference>
<protein>
    <recommendedName>
        <fullName evidence="1">Conserved oligomeric Golgi complex subunit 5 N-terminal domain-containing protein</fullName>
    </recommendedName>
</protein>
<evidence type="ECO:0000313" key="2">
    <source>
        <dbReference type="EMBL" id="EOR04774.1"/>
    </source>
</evidence>
<evidence type="ECO:0000259" key="1">
    <source>
        <dbReference type="Pfam" id="PF10392"/>
    </source>
</evidence>
<keyword evidence="3" id="KW-1185">Reference proteome</keyword>
<name>R9ARC7_WALI9</name>
<dbReference type="OrthoDB" id="18786at2759"/>
<dbReference type="KEGG" id="wic:J056_000115"/>
<feature type="domain" description="Conserved oligomeric Golgi complex subunit 5 N-terminal" evidence="1">
    <location>
        <begin position="3"/>
        <end position="99"/>
    </location>
</feature>
<dbReference type="AlphaFoldDB" id="R9ARC7"/>
<evidence type="ECO:0000313" key="3">
    <source>
        <dbReference type="Proteomes" id="UP000014064"/>
    </source>
</evidence>
<gene>
    <name evidence="2" type="ORF">J056_000115</name>
</gene>
<organism evidence="2 3">
    <name type="scientific">Wallemia ichthyophaga (strain EXF-994 / CBS 113033)</name>
    <dbReference type="NCBI Taxonomy" id="1299270"/>
    <lineage>
        <taxon>Eukaryota</taxon>
        <taxon>Fungi</taxon>
        <taxon>Dikarya</taxon>
        <taxon>Basidiomycota</taxon>
        <taxon>Wallemiomycotina</taxon>
        <taxon>Wallemiomycetes</taxon>
        <taxon>Wallemiales</taxon>
        <taxon>Wallemiaceae</taxon>
        <taxon>Wallemia</taxon>
    </lineage>
</organism>
<dbReference type="RefSeq" id="XP_009265788.1">
    <property type="nucleotide sequence ID" value="XM_009267513.1"/>
</dbReference>
<dbReference type="Proteomes" id="UP000014064">
    <property type="component" value="Unassembled WGS sequence"/>
</dbReference>
<dbReference type="InterPro" id="IPR049176">
    <property type="entry name" value="COG5_N"/>
</dbReference>
<reference evidence="3" key="1">
    <citation type="journal article" date="2013" name="BMC Genomics">
        <title>Genome and transcriptome sequencing of the halophilic fungus Wallemia ichthyophaga: haloadaptations present and absent.</title>
        <authorList>
            <person name="Zajc J."/>
            <person name="Liu Y."/>
            <person name="Dai W."/>
            <person name="Yang Z."/>
            <person name="Hu J."/>
            <person name="Gostincar C."/>
            <person name="Gunde-Cimerman N."/>
        </authorList>
    </citation>
    <scope>NUCLEOTIDE SEQUENCE [LARGE SCALE GENOMIC DNA]</scope>
    <source>
        <strain evidence="3">EXF-994 / CBS 113033</strain>
    </source>
</reference>
<dbReference type="GeneID" id="20373067"/>
<dbReference type="HOGENOM" id="CLU_1662166_0_0_1"/>